<proteinExistence type="inferred from homology"/>
<dbReference type="HOGENOM" id="CLU_008156_0_0_7"/>
<dbReference type="InterPro" id="IPR050626">
    <property type="entry name" value="Peptidase_M16"/>
</dbReference>
<feature type="domain" description="Peptidase M16 N-terminal" evidence="10">
    <location>
        <begin position="65"/>
        <end position="188"/>
    </location>
</feature>
<feature type="domain" description="Peptidase M16 C-terminal" evidence="11">
    <location>
        <begin position="708"/>
        <end position="885"/>
    </location>
</feature>
<accession>A8ZYU9</accession>
<keyword evidence="6" id="KW-0862">Zinc</keyword>
<protein>
    <submittedName>
        <fullName evidence="12">Peptidase M16 domain protein</fullName>
    </submittedName>
</protein>
<dbReference type="InterPro" id="IPR001431">
    <property type="entry name" value="Pept_M16_Zn_BS"/>
</dbReference>
<feature type="signal peptide" evidence="9">
    <location>
        <begin position="1"/>
        <end position="24"/>
    </location>
</feature>
<dbReference type="AlphaFoldDB" id="A8ZYU9"/>
<evidence type="ECO:0000256" key="9">
    <source>
        <dbReference type="SAM" id="SignalP"/>
    </source>
</evidence>
<organism evidence="12 13">
    <name type="scientific">Desulfosudis oleivorans (strain DSM 6200 / JCM 39069 / Hxd3)</name>
    <name type="common">Desulfococcus oleovorans</name>
    <dbReference type="NCBI Taxonomy" id="96561"/>
    <lineage>
        <taxon>Bacteria</taxon>
        <taxon>Pseudomonadati</taxon>
        <taxon>Thermodesulfobacteriota</taxon>
        <taxon>Desulfobacteria</taxon>
        <taxon>Desulfobacterales</taxon>
        <taxon>Desulfosudaceae</taxon>
        <taxon>Desulfosudis</taxon>
    </lineage>
</organism>
<keyword evidence="7" id="KW-0482">Metalloprotease</keyword>
<evidence type="ECO:0000256" key="7">
    <source>
        <dbReference type="ARBA" id="ARBA00023049"/>
    </source>
</evidence>
<keyword evidence="5" id="KW-0378">Hydrolase</keyword>
<dbReference type="PROSITE" id="PS00143">
    <property type="entry name" value="INSULINASE"/>
    <property type="match status" value="1"/>
</dbReference>
<evidence type="ECO:0000256" key="2">
    <source>
        <dbReference type="ARBA" id="ARBA00007261"/>
    </source>
</evidence>
<name>A8ZYU9_DESOH</name>
<evidence type="ECO:0000256" key="1">
    <source>
        <dbReference type="ARBA" id="ARBA00001947"/>
    </source>
</evidence>
<dbReference type="Pfam" id="PF05193">
    <property type="entry name" value="Peptidase_M16_C"/>
    <property type="match status" value="2"/>
</dbReference>
<dbReference type="STRING" id="96561.Dole_1400"/>
<dbReference type="Pfam" id="PF00675">
    <property type="entry name" value="Peptidase_M16"/>
    <property type="match status" value="1"/>
</dbReference>
<evidence type="ECO:0000256" key="6">
    <source>
        <dbReference type="ARBA" id="ARBA00022833"/>
    </source>
</evidence>
<evidence type="ECO:0000256" key="3">
    <source>
        <dbReference type="ARBA" id="ARBA00022670"/>
    </source>
</evidence>
<evidence type="ECO:0000256" key="5">
    <source>
        <dbReference type="ARBA" id="ARBA00022801"/>
    </source>
</evidence>
<evidence type="ECO:0000259" key="11">
    <source>
        <dbReference type="Pfam" id="PF05193"/>
    </source>
</evidence>
<keyword evidence="3" id="KW-0645">Protease</keyword>
<feature type="chain" id="PRO_5002731874" evidence="9">
    <location>
        <begin position="25"/>
        <end position="958"/>
    </location>
</feature>
<dbReference type="InterPro" id="IPR007863">
    <property type="entry name" value="Peptidase_M16_C"/>
</dbReference>
<dbReference type="eggNOG" id="COG0612">
    <property type="taxonomic scope" value="Bacteria"/>
</dbReference>
<evidence type="ECO:0000313" key="13">
    <source>
        <dbReference type="Proteomes" id="UP000008561"/>
    </source>
</evidence>
<dbReference type="Proteomes" id="UP000008561">
    <property type="component" value="Chromosome"/>
</dbReference>
<evidence type="ECO:0000259" key="10">
    <source>
        <dbReference type="Pfam" id="PF00675"/>
    </source>
</evidence>
<dbReference type="PANTHER" id="PTHR43690:SF33">
    <property type="entry name" value="STROMAL PROCESSING PEPTIDASE, CHLOROPLASTIC"/>
    <property type="match status" value="1"/>
</dbReference>
<dbReference type="KEGG" id="dol:Dole_1400"/>
<dbReference type="PANTHER" id="PTHR43690">
    <property type="entry name" value="NARDILYSIN"/>
    <property type="match status" value="1"/>
</dbReference>
<keyword evidence="13" id="KW-1185">Reference proteome</keyword>
<reference evidence="12 13" key="1">
    <citation type="submission" date="2007-10" db="EMBL/GenBank/DDBJ databases">
        <title>Complete sequence of Desulfococcus oleovorans Hxd3.</title>
        <authorList>
            <consortium name="US DOE Joint Genome Institute"/>
            <person name="Copeland A."/>
            <person name="Lucas S."/>
            <person name="Lapidus A."/>
            <person name="Barry K."/>
            <person name="Glavina del Rio T."/>
            <person name="Dalin E."/>
            <person name="Tice H."/>
            <person name="Pitluck S."/>
            <person name="Kiss H."/>
            <person name="Brettin T."/>
            <person name="Bruce D."/>
            <person name="Detter J.C."/>
            <person name="Han C."/>
            <person name="Schmutz J."/>
            <person name="Larimer F."/>
            <person name="Land M."/>
            <person name="Hauser L."/>
            <person name="Kyrpides N."/>
            <person name="Kim E."/>
            <person name="Wawrik B."/>
            <person name="Richardson P."/>
        </authorList>
    </citation>
    <scope>NUCLEOTIDE SEQUENCE [LARGE SCALE GENOMIC DNA]</scope>
    <source>
        <strain evidence="13">DSM 6200 / JCM 39069 / Hxd3</strain>
    </source>
</reference>
<dbReference type="SUPFAM" id="SSF63411">
    <property type="entry name" value="LuxS/MPP-like metallohydrolase"/>
    <property type="match status" value="4"/>
</dbReference>
<dbReference type="Gene3D" id="3.30.830.10">
    <property type="entry name" value="Metalloenzyme, LuxS/M16 peptidase-like"/>
    <property type="match status" value="4"/>
</dbReference>
<keyword evidence="4" id="KW-0479">Metal-binding</keyword>
<dbReference type="PROSITE" id="PS51257">
    <property type="entry name" value="PROKAR_LIPOPROTEIN"/>
    <property type="match status" value="1"/>
</dbReference>
<gene>
    <name evidence="12" type="ordered locus">Dole_1400</name>
</gene>
<sequence length="958" mass="106512">MRRRLTVQLAAVLMSVLLFSGCAALSGLLPDFACPCRADRFPHQASDLAPDPALVFGTLDNGFSYVLMENRRPEDRVYMHLVTDAGSFHETDDQQGLAHFLEHMLFCGSTHFPPGELIRYFQEIGMRFGNDANARTGFFRTIYDLHLPAGDEQTLREGLVVMTDYAEGALLLPEEIDREREVILAEKRTRDSVAYRTFTATLAFEMEGARIVDRLPIGIEPVIQAADRETLKNFYDAWYRPERLVLVVAGDMDTAAAEALVREAFGAMESRTPAMPVPDYGRVAHQGEKAFYHFEKEAGGTEVTIETMVQAEEPPDSKARVRERFIRDTAFWILDNRLDDLAETASPPFTSASTAAGRAFEQIDYAHVSATCPPETWQTALTAIEQELRRALAYGFTAAEVEQARREMLKALEIEVRQSPTRESGGLAGRIIHSLAAGRVLQSPEQVQDLLAPVAQRFTPAMLHKALKAAWAPNNRLVLVTGNADLTQVGAPPEDHILSIMAQSRTQKVARPDEREIPVFPYLPVPEAQGREVRQVYIDDLDIHQVDFENGVRLNIRKTDFEKDQVMARVGFGDGESSEPVDKPALAEFSAAVINESGFEKMTNDELRRALAGATADFSFAVTQERFELRGGCASDEVELLFQLFYTFFKDFGCGSDARQRSLEQLALHYKQMGHTIDGAMARFGYRFFAGGDSRFGMPPDYESFVAVSVEDMRAWVDDALAGSPPEISVVGDLDVDQVVAVAARYFGAMVFEADSSGPEGRQGMPLFPVGESLTLQVPTAIEKARVQVAWPTDDCWNIYANRRLSVLADILTDRMRTTIREETGQSYSQYAYHEAYCAYPGYGALHAVVNVAPGEAETVVDQVRAIAADILENGVSEDEVTRAVDPTLTHIREMVKQNRYWMGSVLVGSREHPERLAWARTLTDDYASIAPEEVTALARQYLLDDRGAAVVIIPESF</sequence>
<evidence type="ECO:0000313" key="12">
    <source>
        <dbReference type="EMBL" id="ABW67204.1"/>
    </source>
</evidence>
<dbReference type="OrthoDB" id="9811314at2"/>
<comment type="cofactor">
    <cofactor evidence="1">
        <name>Zn(2+)</name>
        <dbReference type="ChEBI" id="CHEBI:29105"/>
    </cofactor>
</comment>
<evidence type="ECO:0000256" key="8">
    <source>
        <dbReference type="RuleBase" id="RU004447"/>
    </source>
</evidence>
<evidence type="ECO:0000256" key="4">
    <source>
        <dbReference type="ARBA" id="ARBA00022723"/>
    </source>
</evidence>
<comment type="similarity">
    <text evidence="2 8">Belongs to the peptidase M16 family.</text>
</comment>
<dbReference type="GO" id="GO:0006508">
    <property type="term" value="P:proteolysis"/>
    <property type="evidence" value="ECO:0007669"/>
    <property type="project" value="UniProtKB-KW"/>
</dbReference>
<dbReference type="RefSeq" id="WP_012174820.1">
    <property type="nucleotide sequence ID" value="NC_009943.1"/>
</dbReference>
<dbReference type="InterPro" id="IPR011765">
    <property type="entry name" value="Pept_M16_N"/>
</dbReference>
<feature type="domain" description="Peptidase M16 C-terminal" evidence="11">
    <location>
        <begin position="227"/>
        <end position="407"/>
    </location>
</feature>
<keyword evidence="9" id="KW-0732">Signal</keyword>
<dbReference type="EMBL" id="CP000859">
    <property type="protein sequence ID" value="ABW67204.1"/>
    <property type="molecule type" value="Genomic_DNA"/>
</dbReference>
<dbReference type="GO" id="GO:0046872">
    <property type="term" value="F:metal ion binding"/>
    <property type="evidence" value="ECO:0007669"/>
    <property type="project" value="UniProtKB-KW"/>
</dbReference>
<dbReference type="GO" id="GO:0004222">
    <property type="term" value="F:metalloendopeptidase activity"/>
    <property type="evidence" value="ECO:0007669"/>
    <property type="project" value="InterPro"/>
</dbReference>
<dbReference type="InterPro" id="IPR011249">
    <property type="entry name" value="Metalloenz_LuxS/M16"/>
</dbReference>